<protein>
    <recommendedName>
        <fullName evidence="1">Peptidase C45 hydrolase domain-containing protein</fullName>
    </recommendedName>
</protein>
<dbReference type="RefSeq" id="WP_138865891.1">
    <property type="nucleotide sequence ID" value="NZ_VCPC01000008.1"/>
</dbReference>
<dbReference type="InterPro" id="IPR047794">
    <property type="entry name" value="C45_proenzyme-like"/>
</dbReference>
<evidence type="ECO:0000313" key="2">
    <source>
        <dbReference type="EMBL" id="TMV07415.1"/>
    </source>
</evidence>
<reference evidence="2 3" key="1">
    <citation type="submission" date="2019-05" db="EMBL/GenBank/DDBJ databases">
        <title>Marivita sp. nov. isolated from sea sediment.</title>
        <authorList>
            <person name="Kim W."/>
        </authorList>
    </citation>
    <scope>NUCLEOTIDE SEQUENCE [LARGE SCALE GENOMIC DNA]</scope>
    <source>
        <strain evidence="2 3">CAU 1492</strain>
    </source>
</reference>
<dbReference type="EMBL" id="VCPC01000008">
    <property type="protein sequence ID" value="TMV07415.1"/>
    <property type="molecule type" value="Genomic_DNA"/>
</dbReference>
<dbReference type="SUPFAM" id="SSF56235">
    <property type="entry name" value="N-terminal nucleophile aminohydrolases (Ntn hydrolases)"/>
    <property type="match status" value="1"/>
</dbReference>
<proteinExistence type="predicted"/>
<keyword evidence="3" id="KW-1185">Reference proteome</keyword>
<dbReference type="InterPro" id="IPR029055">
    <property type="entry name" value="Ntn_hydrolases_N"/>
</dbReference>
<sequence length="371" mass="40871">MTMTLTFDAVSERTPGEKWRGRWLRSWPAYEAWFIARGGDDGPDRAACKAALARYMPELLPVHDRLVALAGGGDRAARFLSTWCPPRYLGGCSLAAMSDGTDVRLLRNYDLSPELNEGLLLRSEWTGRPVMGMVEFLWGLSDGINDAGLSVALAYGGRSDTGEGFGVTTILRYVLEVCDTVDEALAVLDRVPSHMAYNIVLADASGATTSVELSPGGGATRMPRAIATNHQSCGAIPDRGPFTRTYERYKHLSALTLGVRDLHTTFSGPPLLQDRYSEGFGTLFTAEYDPLERSLRLIWPDKDWYQTLAQFDEGQTVIDYALSDRSNAGSGWTKGTDWLRSAEVDWGHVGRDYAKGAGRPIETYLAELRRL</sequence>
<gene>
    <name evidence="2" type="ORF">FGK64_21315</name>
</gene>
<evidence type="ECO:0000259" key="1">
    <source>
        <dbReference type="Pfam" id="PF03417"/>
    </source>
</evidence>
<dbReference type="Gene3D" id="3.60.60.10">
    <property type="entry name" value="Penicillin V Acylase, Chain A"/>
    <property type="match status" value="1"/>
</dbReference>
<evidence type="ECO:0000313" key="3">
    <source>
        <dbReference type="Proteomes" id="UP001191082"/>
    </source>
</evidence>
<comment type="caution">
    <text evidence="2">The sequence shown here is derived from an EMBL/GenBank/DDBJ whole genome shotgun (WGS) entry which is preliminary data.</text>
</comment>
<dbReference type="Pfam" id="PF03417">
    <property type="entry name" value="AAT"/>
    <property type="match status" value="1"/>
</dbReference>
<organism evidence="2 3">
    <name type="scientific">Arenibacterium halophilum</name>
    <dbReference type="NCBI Taxonomy" id="2583821"/>
    <lineage>
        <taxon>Bacteria</taxon>
        <taxon>Pseudomonadati</taxon>
        <taxon>Pseudomonadota</taxon>
        <taxon>Alphaproteobacteria</taxon>
        <taxon>Rhodobacterales</taxon>
        <taxon>Paracoccaceae</taxon>
        <taxon>Arenibacterium</taxon>
    </lineage>
</organism>
<accession>A0ABY2WY36</accession>
<dbReference type="InterPro" id="IPR005079">
    <property type="entry name" value="Peptidase_C45_hydrolase"/>
</dbReference>
<dbReference type="Proteomes" id="UP001191082">
    <property type="component" value="Unassembled WGS sequence"/>
</dbReference>
<dbReference type="NCBIfam" id="NF040521">
    <property type="entry name" value="C45_proenzyme"/>
    <property type="match status" value="1"/>
</dbReference>
<name>A0ABY2WY36_9RHOB</name>
<feature type="domain" description="Peptidase C45 hydrolase" evidence="1">
    <location>
        <begin position="104"/>
        <end position="303"/>
    </location>
</feature>